<keyword evidence="1" id="KW-1185">Reference proteome</keyword>
<reference evidence="2" key="2">
    <citation type="submission" date="2023-11" db="UniProtKB">
        <authorList>
            <consortium name="WormBaseParasite"/>
        </authorList>
    </citation>
    <scope>IDENTIFICATION</scope>
</reference>
<sequence>MTRIQILKYAADKLIGIPSINNYTTEYKSDTLNLINVKPYEQNQFLGHINSTTDKVKFTKASIEQYRRRLERIEYDRIHSFLGGEKMSDIQLLDKLIKIIENIENFTPINNLYNEKLSMKLLAPTTIISSKSINNERKGLKLINNNHLINSIDKSINNDNKFNPIQETIINRINKYWRPWEDEDKD</sequence>
<accession>A0A183QNF8</accession>
<reference evidence="1" key="1">
    <citation type="submission" date="2022-06" db="EMBL/GenBank/DDBJ databases">
        <authorList>
            <person name="Berger JAMES D."/>
            <person name="Berger JAMES D."/>
        </authorList>
    </citation>
    <scope>NUCLEOTIDE SEQUENCE [LARGE SCALE GENOMIC DNA]</scope>
</reference>
<evidence type="ECO:0000313" key="1">
    <source>
        <dbReference type="Proteomes" id="UP000050792"/>
    </source>
</evidence>
<protein>
    <submittedName>
        <fullName evidence="2">Integrase</fullName>
    </submittedName>
</protein>
<dbReference type="AlphaFoldDB" id="A0A183QNF8"/>
<name>A0A183QNF8_9TREM</name>
<organism evidence="1 2">
    <name type="scientific">Schistosoma rodhaini</name>
    <dbReference type="NCBI Taxonomy" id="6188"/>
    <lineage>
        <taxon>Eukaryota</taxon>
        <taxon>Metazoa</taxon>
        <taxon>Spiralia</taxon>
        <taxon>Lophotrochozoa</taxon>
        <taxon>Platyhelminthes</taxon>
        <taxon>Trematoda</taxon>
        <taxon>Digenea</taxon>
        <taxon>Strigeidida</taxon>
        <taxon>Schistosomatoidea</taxon>
        <taxon>Schistosomatidae</taxon>
        <taxon>Schistosoma</taxon>
    </lineage>
</organism>
<proteinExistence type="predicted"/>
<dbReference type="Proteomes" id="UP000050792">
    <property type="component" value="Unassembled WGS sequence"/>
</dbReference>
<evidence type="ECO:0000313" key="2">
    <source>
        <dbReference type="WBParaSite" id="SRDH1_21420.1"/>
    </source>
</evidence>
<dbReference type="WBParaSite" id="SRDH1_21420.1">
    <property type="protein sequence ID" value="SRDH1_21420.1"/>
    <property type="gene ID" value="SRDH1_21420"/>
</dbReference>